<gene>
    <name evidence="1" type="primary">WBGene00094461</name>
</gene>
<keyword evidence="2" id="KW-1185">Reference proteome</keyword>
<dbReference type="EnsemblMetazoa" id="PPA04907.1">
    <property type="protein sequence ID" value="PPA04907.1"/>
    <property type="gene ID" value="WBGene00094461"/>
</dbReference>
<reference evidence="2" key="1">
    <citation type="journal article" date="2008" name="Nat. Genet.">
        <title>The Pristionchus pacificus genome provides a unique perspective on nematode lifestyle and parasitism.</title>
        <authorList>
            <person name="Dieterich C."/>
            <person name="Clifton S.W."/>
            <person name="Schuster L.N."/>
            <person name="Chinwalla A."/>
            <person name="Delehaunty K."/>
            <person name="Dinkelacker I."/>
            <person name="Fulton L."/>
            <person name="Fulton R."/>
            <person name="Godfrey J."/>
            <person name="Minx P."/>
            <person name="Mitreva M."/>
            <person name="Roeseler W."/>
            <person name="Tian H."/>
            <person name="Witte H."/>
            <person name="Yang S.P."/>
            <person name="Wilson R.K."/>
            <person name="Sommer R.J."/>
        </authorList>
    </citation>
    <scope>NUCLEOTIDE SEQUENCE [LARGE SCALE GENOMIC DNA]</scope>
    <source>
        <strain evidence="2">PS312</strain>
    </source>
</reference>
<dbReference type="AlphaFoldDB" id="A0A2A6CEK2"/>
<evidence type="ECO:0000313" key="2">
    <source>
        <dbReference type="Proteomes" id="UP000005239"/>
    </source>
</evidence>
<dbReference type="Proteomes" id="UP000005239">
    <property type="component" value="Unassembled WGS sequence"/>
</dbReference>
<sequence length="137" mass="16319">MATDYRQIFFTKMQIIGDARRFSSKEADALFLSLFEMHRESAQDVIIKENMTEEEKDFKSSVADFCHIEQSLLSGFKRYGNKPNRYYGTEIEVRLGSHALYKHPWWHGRYETASPKKIVLNYKFDDEYPYIWPEMPS</sequence>
<proteinExistence type="predicted"/>
<reference evidence="1" key="2">
    <citation type="submission" date="2022-06" db="UniProtKB">
        <authorList>
            <consortium name="EnsemblMetazoa"/>
        </authorList>
    </citation>
    <scope>IDENTIFICATION</scope>
    <source>
        <strain evidence="1">PS312</strain>
    </source>
</reference>
<protein>
    <submittedName>
        <fullName evidence="1">Uncharacterized protein</fullName>
    </submittedName>
</protein>
<accession>A0A8R1Y8X2</accession>
<accession>A0A2A6CEK2</accession>
<name>A0A2A6CEK2_PRIPA</name>
<evidence type="ECO:0000313" key="1">
    <source>
        <dbReference type="EnsemblMetazoa" id="PPA04907.1"/>
    </source>
</evidence>
<organism evidence="1 2">
    <name type="scientific">Pristionchus pacificus</name>
    <name type="common">Parasitic nematode worm</name>
    <dbReference type="NCBI Taxonomy" id="54126"/>
    <lineage>
        <taxon>Eukaryota</taxon>
        <taxon>Metazoa</taxon>
        <taxon>Ecdysozoa</taxon>
        <taxon>Nematoda</taxon>
        <taxon>Chromadorea</taxon>
        <taxon>Rhabditida</taxon>
        <taxon>Rhabditina</taxon>
        <taxon>Diplogasteromorpha</taxon>
        <taxon>Diplogasteroidea</taxon>
        <taxon>Neodiplogasteridae</taxon>
        <taxon>Pristionchus</taxon>
    </lineage>
</organism>